<dbReference type="InterPro" id="IPR050565">
    <property type="entry name" value="LYPA1-2/EST-like"/>
</dbReference>
<dbReference type="Pfam" id="PF02230">
    <property type="entry name" value="Abhydrolase_2"/>
    <property type="match status" value="1"/>
</dbReference>
<evidence type="ECO:0000256" key="1">
    <source>
        <dbReference type="ARBA" id="ARBA00006499"/>
    </source>
</evidence>
<dbReference type="EMBL" id="FTMP01000007">
    <property type="protein sequence ID" value="SIQ75042.1"/>
    <property type="molecule type" value="Genomic_DNA"/>
</dbReference>
<proteinExistence type="inferred from homology"/>
<protein>
    <submittedName>
        <fullName evidence="4">Phospholipase/carboxylesterase</fullName>
    </submittedName>
</protein>
<accession>A0A1N6VB19</accession>
<name>A0A1N6VB19_AQUAC</name>
<sequence>MQEALILEPSREADSCVIWLHGLGADRYDFEPVAKMLQQDLPNTRFVLPQAPTRPVTINGGWSMPSWYDILAMSPARAIDKEQMEASAQTVIGLIEAQRDGGIDPARIILAGFSQGGAVVYHSAFLRWQGPLGGLLALSTYAPTFTEDLQLDAQRRNLPVLCLHGSQDEVVPPFMGRAAYDALTAQGVAAQWREYPMGHEVVLEEIQDIAAWLQQHLPG</sequence>
<dbReference type="AlphaFoldDB" id="A0A1N6VB19"/>
<dbReference type="InterPro" id="IPR003140">
    <property type="entry name" value="PLipase/COase/thioEstase"/>
</dbReference>
<dbReference type="PANTHER" id="PTHR10655">
    <property type="entry name" value="LYSOPHOSPHOLIPASE-RELATED"/>
    <property type="match status" value="1"/>
</dbReference>
<organism evidence="4 5">
    <name type="scientific">Aquipseudomonas alcaligenes</name>
    <name type="common">Pseudomonas alcaligenes</name>
    <dbReference type="NCBI Taxonomy" id="43263"/>
    <lineage>
        <taxon>Bacteria</taxon>
        <taxon>Pseudomonadati</taxon>
        <taxon>Pseudomonadota</taxon>
        <taxon>Gammaproteobacteria</taxon>
        <taxon>Pseudomonadales</taxon>
        <taxon>Pseudomonadaceae</taxon>
        <taxon>Aquipseudomonas</taxon>
    </lineage>
</organism>
<dbReference type="GO" id="GO:0016787">
    <property type="term" value="F:hydrolase activity"/>
    <property type="evidence" value="ECO:0007669"/>
    <property type="project" value="UniProtKB-KW"/>
</dbReference>
<dbReference type="Gene3D" id="3.40.50.1820">
    <property type="entry name" value="alpha/beta hydrolase"/>
    <property type="match status" value="1"/>
</dbReference>
<reference evidence="4 5" key="1">
    <citation type="submission" date="2017-01" db="EMBL/GenBank/DDBJ databases">
        <authorList>
            <person name="Mah S.A."/>
            <person name="Swanson W.J."/>
            <person name="Moy G.W."/>
            <person name="Vacquier V.D."/>
        </authorList>
    </citation>
    <scope>NUCLEOTIDE SEQUENCE [LARGE SCALE GENOMIC DNA]</scope>
    <source>
        <strain evidence="4 5">RU36E</strain>
    </source>
</reference>
<evidence type="ECO:0000313" key="5">
    <source>
        <dbReference type="Proteomes" id="UP000185841"/>
    </source>
</evidence>
<dbReference type="InterPro" id="IPR029058">
    <property type="entry name" value="AB_hydrolase_fold"/>
</dbReference>
<dbReference type="RefSeq" id="WP_076427985.1">
    <property type="nucleotide sequence ID" value="NZ_FTMP01000007.1"/>
</dbReference>
<dbReference type="Proteomes" id="UP000185841">
    <property type="component" value="Unassembled WGS sequence"/>
</dbReference>
<evidence type="ECO:0000256" key="2">
    <source>
        <dbReference type="ARBA" id="ARBA00022801"/>
    </source>
</evidence>
<dbReference type="PANTHER" id="PTHR10655:SF17">
    <property type="entry name" value="LYSOPHOSPHOLIPASE-LIKE PROTEIN 1"/>
    <property type="match status" value="1"/>
</dbReference>
<keyword evidence="2" id="KW-0378">Hydrolase</keyword>
<dbReference type="SUPFAM" id="SSF53474">
    <property type="entry name" value="alpha/beta-Hydrolases"/>
    <property type="match status" value="1"/>
</dbReference>
<evidence type="ECO:0000259" key="3">
    <source>
        <dbReference type="Pfam" id="PF02230"/>
    </source>
</evidence>
<comment type="similarity">
    <text evidence="1">Belongs to the AB hydrolase superfamily. AB hydrolase 2 family.</text>
</comment>
<gene>
    <name evidence="4" type="ORF">SAMN05878282_107218</name>
</gene>
<evidence type="ECO:0000313" key="4">
    <source>
        <dbReference type="EMBL" id="SIQ75042.1"/>
    </source>
</evidence>
<feature type="domain" description="Phospholipase/carboxylesterase/thioesterase" evidence="3">
    <location>
        <begin position="3"/>
        <end position="216"/>
    </location>
</feature>